<dbReference type="AlphaFoldDB" id="C5LBT0"/>
<dbReference type="PROSITE" id="PS51450">
    <property type="entry name" value="LRR"/>
    <property type="match status" value="1"/>
</dbReference>
<gene>
    <name evidence="7" type="ORF">Pmar_PMAR011957</name>
</gene>
<dbReference type="OMA" id="ELTCCED"/>
<feature type="region of interest" description="Disordered" evidence="6">
    <location>
        <begin position="94"/>
        <end position="113"/>
    </location>
</feature>
<evidence type="ECO:0000256" key="6">
    <source>
        <dbReference type="SAM" id="MobiDB-lite"/>
    </source>
</evidence>
<dbReference type="GeneID" id="9064630"/>
<keyword evidence="3" id="KW-0963">Cytoplasm</keyword>
<organism evidence="8">
    <name type="scientific">Perkinsus marinus (strain ATCC 50983 / TXsc)</name>
    <dbReference type="NCBI Taxonomy" id="423536"/>
    <lineage>
        <taxon>Eukaryota</taxon>
        <taxon>Sar</taxon>
        <taxon>Alveolata</taxon>
        <taxon>Perkinsozoa</taxon>
        <taxon>Perkinsea</taxon>
        <taxon>Perkinsida</taxon>
        <taxon>Perkinsidae</taxon>
        <taxon>Perkinsus</taxon>
    </lineage>
</organism>
<dbReference type="RefSeq" id="XP_002774085.1">
    <property type="nucleotide sequence ID" value="XM_002774039.1"/>
</dbReference>
<dbReference type="OrthoDB" id="676979at2759"/>
<dbReference type="Gene3D" id="3.80.10.10">
    <property type="entry name" value="Ribonuclease Inhibitor"/>
    <property type="match status" value="1"/>
</dbReference>
<protein>
    <recommendedName>
        <fullName evidence="2">Leucine-rich repeat-containing protein 51</fullName>
    </recommendedName>
</protein>
<name>C5LBT0_PERM5</name>
<sequence>MSVVEVDELEEKVSSSDDEVKCVGHFTSSDDTDTITGGPPVRVPKIEYTRIVGNVVVTGEPLDFSFMDFKKCEGMIREVPRTGKRIPIVPEEKTKEGAELATGEAVNTQPVVVTIDDDYDEDEEESESEEEDEDDEEGGGSATWEEELQLSRIEPEIEEPSVIVCNTPVILTRPITVYLKLNNNELTSLAGLSDSLTAVMIKHTERLQILDLSFNHLTRVDEDILEYPNLQAIYLHGNRIDKLSTFLKLRKLPKLRSLTANGNPIEARGRVYRLFIVGALTRAKEGSGCRLKCFDNGVVTDDEAALAQEWYAGHLHRAEMMKEEKELMRERQNMS</sequence>
<evidence type="ECO:0000256" key="3">
    <source>
        <dbReference type="ARBA" id="ARBA00022490"/>
    </source>
</evidence>
<evidence type="ECO:0000256" key="4">
    <source>
        <dbReference type="ARBA" id="ARBA00022614"/>
    </source>
</evidence>
<feature type="region of interest" description="Disordered" evidence="6">
    <location>
        <begin position="118"/>
        <end position="144"/>
    </location>
</feature>
<keyword evidence="8" id="KW-1185">Reference proteome</keyword>
<dbReference type="InterPro" id="IPR001611">
    <property type="entry name" value="Leu-rich_rpt"/>
</dbReference>
<dbReference type="PANTHER" id="PTHR46545">
    <property type="entry name" value="LEUCINE-RICH REPEAT-CONTAINING PROTEIN 51"/>
    <property type="match status" value="1"/>
</dbReference>
<evidence type="ECO:0000313" key="7">
    <source>
        <dbReference type="EMBL" id="EER05901.1"/>
    </source>
</evidence>
<keyword evidence="4" id="KW-0433">Leucine-rich repeat</keyword>
<dbReference type="GO" id="GO:0005737">
    <property type="term" value="C:cytoplasm"/>
    <property type="evidence" value="ECO:0007669"/>
    <property type="project" value="UniProtKB-SubCell"/>
</dbReference>
<reference evidence="7 8" key="1">
    <citation type="submission" date="2008-07" db="EMBL/GenBank/DDBJ databases">
        <authorList>
            <person name="El-Sayed N."/>
            <person name="Caler E."/>
            <person name="Inman J."/>
            <person name="Amedeo P."/>
            <person name="Hass B."/>
            <person name="Wortman J."/>
        </authorList>
    </citation>
    <scope>NUCLEOTIDE SEQUENCE [LARGE SCALE GENOMIC DNA]</scope>
    <source>
        <strain evidence="8">ATCC 50983 / TXsc</strain>
    </source>
</reference>
<dbReference type="PANTHER" id="PTHR46545:SF1">
    <property type="entry name" value="LEUCINE-RICH REPEAT-CONTAINING PROTEIN 51"/>
    <property type="match status" value="1"/>
</dbReference>
<evidence type="ECO:0000256" key="2">
    <source>
        <dbReference type="ARBA" id="ARBA00014223"/>
    </source>
</evidence>
<dbReference type="InParanoid" id="C5LBT0"/>
<dbReference type="Pfam" id="PF13855">
    <property type="entry name" value="LRR_8"/>
    <property type="match status" value="1"/>
</dbReference>
<proteinExistence type="predicted"/>
<dbReference type="SUPFAM" id="SSF52058">
    <property type="entry name" value="L domain-like"/>
    <property type="match status" value="1"/>
</dbReference>
<dbReference type="EMBL" id="GG680918">
    <property type="protein sequence ID" value="EER05901.1"/>
    <property type="molecule type" value="Genomic_DNA"/>
</dbReference>
<dbReference type="Proteomes" id="UP000007800">
    <property type="component" value="Unassembled WGS sequence"/>
</dbReference>
<dbReference type="InterPro" id="IPR032675">
    <property type="entry name" value="LRR_dom_sf"/>
</dbReference>
<accession>C5LBT0</accession>
<comment type="subcellular location">
    <subcellularLocation>
        <location evidence="1">Cytoplasm</location>
    </subcellularLocation>
</comment>
<evidence type="ECO:0000313" key="8">
    <source>
        <dbReference type="Proteomes" id="UP000007800"/>
    </source>
</evidence>
<evidence type="ECO:0000256" key="5">
    <source>
        <dbReference type="ARBA" id="ARBA00022737"/>
    </source>
</evidence>
<keyword evidence="5" id="KW-0677">Repeat</keyword>
<evidence type="ECO:0000256" key="1">
    <source>
        <dbReference type="ARBA" id="ARBA00004496"/>
    </source>
</evidence>